<keyword evidence="8" id="KW-1185">Reference proteome</keyword>
<dbReference type="KEGG" id="slp:Slip_1076"/>
<organism evidence="7 8">
    <name type="scientific">Syntrophothermus lipocalidus (strain DSM 12680 / TGB-C1)</name>
    <dbReference type="NCBI Taxonomy" id="643648"/>
    <lineage>
        <taxon>Bacteria</taxon>
        <taxon>Bacillati</taxon>
        <taxon>Bacillota</taxon>
        <taxon>Clostridia</taxon>
        <taxon>Eubacteriales</taxon>
        <taxon>Syntrophomonadaceae</taxon>
        <taxon>Syntrophothermus</taxon>
    </lineage>
</organism>
<accession>D7CMB9</accession>
<dbReference type="InterPro" id="IPR020568">
    <property type="entry name" value="Ribosomal_Su5_D2-typ_SF"/>
</dbReference>
<proteinExistence type="inferred from homology"/>
<dbReference type="Proteomes" id="UP000000378">
    <property type="component" value="Chromosome"/>
</dbReference>
<dbReference type="GO" id="GO:0140664">
    <property type="term" value="F:ATP-dependent DNA damage sensor activity"/>
    <property type="evidence" value="ECO:0007669"/>
    <property type="project" value="InterPro"/>
</dbReference>
<dbReference type="FunFam" id="3.30.565.10:FF:000003">
    <property type="entry name" value="DNA mismatch repair endonuclease MutL"/>
    <property type="match status" value="1"/>
</dbReference>
<dbReference type="PANTHER" id="PTHR10073">
    <property type="entry name" value="DNA MISMATCH REPAIR PROTEIN MLH, PMS, MUTL"/>
    <property type="match status" value="1"/>
</dbReference>
<dbReference type="PANTHER" id="PTHR10073:SF12">
    <property type="entry name" value="DNA MISMATCH REPAIR PROTEIN MLH1"/>
    <property type="match status" value="1"/>
</dbReference>
<dbReference type="eggNOG" id="COG0323">
    <property type="taxonomic scope" value="Bacteria"/>
</dbReference>
<dbReference type="SMART" id="SM01340">
    <property type="entry name" value="DNA_mis_repair"/>
    <property type="match status" value="1"/>
</dbReference>
<comment type="similarity">
    <text evidence="1 4">Belongs to the DNA mismatch repair MutL/HexB family.</text>
</comment>
<dbReference type="HAMAP" id="MF_00149">
    <property type="entry name" value="DNA_mis_repair"/>
    <property type="match status" value="1"/>
</dbReference>
<dbReference type="GO" id="GO:0032300">
    <property type="term" value="C:mismatch repair complex"/>
    <property type="evidence" value="ECO:0007669"/>
    <property type="project" value="InterPro"/>
</dbReference>
<evidence type="ECO:0000259" key="6">
    <source>
        <dbReference type="SMART" id="SM01340"/>
    </source>
</evidence>
<dbReference type="Gene3D" id="3.30.1370.100">
    <property type="entry name" value="MutL, C-terminal domain, regulatory subdomain"/>
    <property type="match status" value="1"/>
</dbReference>
<dbReference type="InterPro" id="IPR042121">
    <property type="entry name" value="MutL_C_regsub"/>
</dbReference>
<dbReference type="InterPro" id="IPR036890">
    <property type="entry name" value="HATPase_C_sf"/>
</dbReference>
<evidence type="ECO:0000256" key="1">
    <source>
        <dbReference type="ARBA" id="ARBA00006082"/>
    </source>
</evidence>
<protein>
    <recommendedName>
        <fullName evidence="4">DNA mismatch repair protein MutL</fullName>
    </recommendedName>
</protein>
<reference evidence="7 8" key="2">
    <citation type="journal article" date="2010" name="Stand. Genomic Sci.">
        <title>Complete genome sequence of Syntrophothermus lipocalidus type strain (TGB-C1).</title>
        <authorList>
            <person name="Djao O.D."/>
            <person name="Zhang X."/>
            <person name="Lucas S."/>
            <person name="Lapidus A."/>
            <person name="Del Rio T.G."/>
            <person name="Nolan M."/>
            <person name="Tice H."/>
            <person name="Cheng J.F."/>
            <person name="Han C."/>
            <person name="Tapia R."/>
            <person name="Goodwin L."/>
            <person name="Pitluck S."/>
            <person name="Liolios K."/>
            <person name="Ivanova N."/>
            <person name="Mavromatis K."/>
            <person name="Mikhailova N."/>
            <person name="Ovchinnikova G."/>
            <person name="Pati A."/>
            <person name="Brambilla E."/>
            <person name="Chen A."/>
            <person name="Palaniappan K."/>
            <person name="Land M."/>
            <person name="Hauser L."/>
            <person name="Chang Y.J."/>
            <person name="Jeffries C.D."/>
            <person name="Rohde M."/>
            <person name="Sikorski J."/>
            <person name="Spring S."/>
            <person name="Goker M."/>
            <person name="Detter J.C."/>
            <person name="Woyke T."/>
            <person name="Bristow J."/>
            <person name="Eisen J.A."/>
            <person name="Markowitz V."/>
            <person name="Hugenholtz P."/>
            <person name="Kyrpides N.C."/>
            <person name="Klenk H.P."/>
        </authorList>
    </citation>
    <scope>NUCLEOTIDE SEQUENCE [LARGE SCALE GENOMIC DNA]</scope>
    <source>
        <strain evidence="8">DSM 12680 / TGB-C1</strain>
    </source>
</reference>
<gene>
    <name evidence="4" type="primary">mutL</name>
    <name evidence="7" type="ordered locus">Slip_1076</name>
</gene>
<sequence length="571" mass="63007">MRIHVLPDSLVNLIAAGEVIERPASVVKELVENAVDASATRIEISVKGGGIDEIVVRDNGHGMEQEELALAFTRHATSKIASKPDLYNIRTLGFRGEALPSIAAVAKVEVLTASREGEGSRISIAGGQVVDVSPWPCPVGTQVKVSDLFFNTPARRKFLKSKVTEANHVYETVTRLALSRPEISFSLAHEKRQVFKTPGNNRLEDTVAAVLGIDYLEKMVKVEKLEGDIGLWGLVSRPDFTRSNRRDQILIVNQRVVRSPLLFRALDEAYRGLLLGKEFPAAVLFIQVPPNAVDVNVHPQKAEVKFADEKGIFDLVRQAVRLALTRHDLPRGESCFGSGLSESKVAELGSRYAALSTNLVQMEHLLPPTDESDVFSFADKTQVLPSGYTVLGQWLRTYVIVSAGEELWLVDQHAAHERVLYDRMRKDQTPENTQPLVIPVSLSLPASKMEVLENNLETLRGYGFNLDVLGYNSVVIRSVPSSVSGREAEALDRVLEVLVEGRTEDGSLGEKVWTALACKGAIKAGTCLAPEEMSRLLTDWLSCDDYHHCPHGRPTFTVLTVKEVEKKLKRV</sequence>
<dbReference type="AlphaFoldDB" id="D7CMB9"/>
<dbReference type="GO" id="GO:0016887">
    <property type="term" value="F:ATP hydrolysis activity"/>
    <property type="evidence" value="ECO:0007669"/>
    <property type="project" value="InterPro"/>
</dbReference>
<dbReference type="OrthoDB" id="9763467at2"/>
<dbReference type="CDD" id="cd00782">
    <property type="entry name" value="MutL_Trans"/>
    <property type="match status" value="1"/>
</dbReference>
<dbReference type="Pfam" id="PF13589">
    <property type="entry name" value="HATPase_c_3"/>
    <property type="match status" value="1"/>
</dbReference>
<dbReference type="HOGENOM" id="CLU_004131_4_2_9"/>
<dbReference type="InterPro" id="IPR014762">
    <property type="entry name" value="DNA_mismatch_repair_CS"/>
</dbReference>
<reference evidence="8" key="1">
    <citation type="journal article" date="2010" name="Stand. Genomic Sci.">
        <title>Complete genome sequence of Syntrophothermus lipocalidus type strain (TGB-C1T).</title>
        <authorList>
            <consortium name="US DOE Joint Genome Institute (JGI-PGF)"/>
            <person name="Djao O."/>
            <person name="Zhang X."/>
            <person name="Lucas S."/>
            <person name="Lapidus A."/>
            <person name="Glavina Del Rio T."/>
            <person name="Nolan M."/>
            <person name="Tice H."/>
            <person name="Cheng J."/>
            <person name="Han C."/>
            <person name="Tapia R."/>
            <person name="Goodwin L."/>
            <person name="Pitluck S."/>
            <person name="Liolios K."/>
            <person name="Ivanova N."/>
            <person name="Mavromatis K."/>
            <person name="Mikhailova N."/>
            <person name="Ovchinnikova G."/>
            <person name="Pati A."/>
            <person name="Brambilla E."/>
            <person name="Chen A."/>
            <person name="Palaniappan K."/>
            <person name="Land M."/>
            <person name="Hauser L."/>
            <person name="Chang Y."/>
            <person name="Jeffries C."/>
            <person name="Rohde M."/>
            <person name="Sikorski J."/>
            <person name="Spring S."/>
            <person name="Goker M."/>
            <person name="Detter J."/>
            <person name="Woyke T."/>
            <person name="Bristow J."/>
            <person name="Eisen J."/>
            <person name="Markowitz V."/>
            <person name="Hugenholtz P."/>
            <person name="Kyrpides N."/>
            <person name="Klenk H."/>
        </authorList>
    </citation>
    <scope>NUCLEOTIDE SEQUENCE [LARGE SCALE GENOMIC DNA]</scope>
    <source>
        <strain evidence="8">DSM 12680 / TGB-C1</strain>
    </source>
</reference>
<comment type="function">
    <text evidence="4">This protein is involved in the repair of mismatches in DNA. It is required for dam-dependent methyl-directed DNA mismatch repair. May act as a 'molecular matchmaker', a protein that promotes the formation of a stable complex between two or more DNA-binding proteins in an ATP-dependent manner without itself being part of a final effector complex.</text>
</comment>
<keyword evidence="2 4" id="KW-0227">DNA damage</keyword>
<dbReference type="NCBIfam" id="TIGR00585">
    <property type="entry name" value="mutl"/>
    <property type="match status" value="1"/>
</dbReference>
<dbReference type="InterPro" id="IPR020667">
    <property type="entry name" value="DNA_mismatch_repair_MutL"/>
</dbReference>
<dbReference type="InterPro" id="IPR014721">
    <property type="entry name" value="Ribsml_uS5_D2-typ_fold_subgr"/>
</dbReference>
<dbReference type="CDD" id="cd16926">
    <property type="entry name" value="HATPase_MutL-MLH-PMS-like"/>
    <property type="match status" value="1"/>
</dbReference>
<evidence type="ECO:0000256" key="2">
    <source>
        <dbReference type="ARBA" id="ARBA00022763"/>
    </source>
</evidence>
<dbReference type="Gene3D" id="3.30.565.10">
    <property type="entry name" value="Histidine kinase-like ATPase, C-terminal domain"/>
    <property type="match status" value="1"/>
</dbReference>
<dbReference type="InterPro" id="IPR013507">
    <property type="entry name" value="DNA_mismatch_S5_2-like"/>
</dbReference>
<feature type="domain" description="DNA mismatch repair protein S5" evidence="6">
    <location>
        <begin position="207"/>
        <end position="325"/>
    </location>
</feature>
<name>D7CMB9_SYNLT</name>
<dbReference type="Gene3D" id="3.30.1540.20">
    <property type="entry name" value="MutL, C-terminal domain, dimerisation subdomain"/>
    <property type="match status" value="1"/>
</dbReference>
<keyword evidence="3 4" id="KW-0234">DNA repair</keyword>
<dbReference type="SUPFAM" id="SSF54211">
    <property type="entry name" value="Ribosomal protein S5 domain 2-like"/>
    <property type="match status" value="1"/>
</dbReference>
<dbReference type="RefSeq" id="WP_013175256.1">
    <property type="nucleotide sequence ID" value="NC_014220.1"/>
</dbReference>
<dbReference type="Pfam" id="PF01119">
    <property type="entry name" value="DNA_mis_repair"/>
    <property type="match status" value="1"/>
</dbReference>
<evidence type="ECO:0000313" key="8">
    <source>
        <dbReference type="Proteomes" id="UP000000378"/>
    </source>
</evidence>
<dbReference type="SMART" id="SM00853">
    <property type="entry name" value="MutL_C"/>
    <property type="match status" value="1"/>
</dbReference>
<dbReference type="GO" id="GO:0006298">
    <property type="term" value="P:mismatch repair"/>
    <property type="evidence" value="ECO:0007669"/>
    <property type="project" value="UniProtKB-UniRule"/>
</dbReference>
<dbReference type="SUPFAM" id="SSF55874">
    <property type="entry name" value="ATPase domain of HSP90 chaperone/DNA topoisomerase II/histidine kinase"/>
    <property type="match status" value="1"/>
</dbReference>
<evidence type="ECO:0000256" key="4">
    <source>
        <dbReference type="HAMAP-Rule" id="MF_00149"/>
    </source>
</evidence>
<dbReference type="SUPFAM" id="SSF118116">
    <property type="entry name" value="DNA mismatch repair protein MutL"/>
    <property type="match status" value="1"/>
</dbReference>
<dbReference type="InterPro" id="IPR002099">
    <property type="entry name" value="MutL/Mlh/PMS"/>
</dbReference>
<feature type="domain" description="MutL C-terminal dimerisation" evidence="5">
    <location>
        <begin position="390"/>
        <end position="528"/>
    </location>
</feature>
<dbReference type="Pfam" id="PF08676">
    <property type="entry name" value="MutL_C"/>
    <property type="match status" value="1"/>
</dbReference>
<dbReference type="InterPro" id="IPR037198">
    <property type="entry name" value="MutL_C_sf"/>
</dbReference>
<dbReference type="InterPro" id="IPR042120">
    <property type="entry name" value="MutL_C_dimsub"/>
</dbReference>
<dbReference type="GO" id="GO:0030983">
    <property type="term" value="F:mismatched DNA binding"/>
    <property type="evidence" value="ECO:0007669"/>
    <property type="project" value="InterPro"/>
</dbReference>
<evidence type="ECO:0000313" key="7">
    <source>
        <dbReference type="EMBL" id="ADI01854.1"/>
    </source>
</evidence>
<dbReference type="STRING" id="643648.Slip_1076"/>
<evidence type="ECO:0000256" key="3">
    <source>
        <dbReference type="ARBA" id="ARBA00023204"/>
    </source>
</evidence>
<dbReference type="EMBL" id="CP002048">
    <property type="protein sequence ID" value="ADI01854.1"/>
    <property type="molecule type" value="Genomic_DNA"/>
</dbReference>
<dbReference type="Gene3D" id="3.30.230.10">
    <property type="match status" value="1"/>
</dbReference>
<dbReference type="InterPro" id="IPR014790">
    <property type="entry name" value="MutL_C"/>
</dbReference>
<dbReference type="GO" id="GO:0005524">
    <property type="term" value="F:ATP binding"/>
    <property type="evidence" value="ECO:0007669"/>
    <property type="project" value="InterPro"/>
</dbReference>
<dbReference type="InterPro" id="IPR038973">
    <property type="entry name" value="MutL/Mlh/Pms-like"/>
</dbReference>
<evidence type="ECO:0000259" key="5">
    <source>
        <dbReference type="SMART" id="SM00853"/>
    </source>
</evidence>
<dbReference type="PROSITE" id="PS00058">
    <property type="entry name" value="DNA_MISMATCH_REPAIR_1"/>
    <property type="match status" value="1"/>
</dbReference>